<dbReference type="GO" id="GO:0051539">
    <property type="term" value="F:4 iron, 4 sulfur cluster binding"/>
    <property type="evidence" value="ECO:0007669"/>
    <property type="project" value="UniProtKB-UniRule"/>
</dbReference>
<dbReference type="Pfam" id="PF00730">
    <property type="entry name" value="HhH-GPD"/>
    <property type="match status" value="1"/>
</dbReference>
<dbReference type="InterPro" id="IPR004036">
    <property type="entry name" value="Endonuclease-III-like_CS2"/>
</dbReference>
<comment type="cofactor">
    <cofactor evidence="14">
        <name>[4Fe-4S] cluster</name>
        <dbReference type="ChEBI" id="CHEBI:49883"/>
    </cofactor>
    <text evidence="14">Binds 1 [4Fe-4S] cluster.</text>
</comment>
<dbReference type="InterPro" id="IPR023170">
    <property type="entry name" value="HhH_base_excis_C"/>
</dbReference>
<dbReference type="GO" id="GO:0006298">
    <property type="term" value="P:mismatch repair"/>
    <property type="evidence" value="ECO:0007669"/>
    <property type="project" value="TreeGrafter"/>
</dbReference>
<dbReference type="GO" id="GO:0000701">
    <property type="term" value="F:purine-specific mismatch base pair DNA N-glycosylase activity"/>
    <property type="evidence" value="ECO:0007669"/>
    <property type="project" value="UniProtKB-EC"/>
</dbReference>
<sequence length="351" mass="40266">MDRIQSGQEWPHKLLTWFDQNRRDLPWREGRPRNPYYVWVSEIMLQQTRTEAVKPYFESWKRRFPTIEALAEAEEADVLHAWQGLGYYSRARNLHKAAREMVEKYGGAIPEDKKDVRALPGIGEYTAGAILSMAYGKHEAAVDGNVLRVYARLYSIESDILKSVGRKEITTLVEKTLPGRAGDFNEALMDLGSEVCVPKHPKCEKCPLHGECAALRLGLENVLPIRTPKKKQKESIACCAVMIQEGKALFHLRPSKGMLSSMWELPMVLSDSEKDGVKMLEKLLSGKAGERIWTYTHVFTHRIWHMKAYLFHGAKEPEGDYRWYSCEEYREIPLAGPHAKLAAYIEPYLEE</sequence>
<comment type="function">
    <text evidence="2">Adenine glycosylase active on G-A mispairs. MutY also corrects error-prone DNA synthesis past GO lesions which are due to the oxidatively damaged form of guanine: 7,8-dihydro-8-oxoguanine (8-oxo-dGTP).</text>
</comment>
<evidence type="ECO:0000256" key="9">
    <source>
        <dbReference type="ARBA" id="ARBA00022801"/>
    </source>
</evidence>
<dbReference type="Gene3D" id="1.10.1670.10">
    <property type="entry name" value="Helix-hairpin-Helix base-excision DNA repair enzymes (C-terminal)"/>
    <property type="match status" value="1"/>
</dbReference>
<evidence type="ECO:0000256" key="1">
    <source>
        <dbReference type="ARBA" id="ARBA00000843"/>
    </source>
</evidence>
<evidence type="ECO:0000256" key="3">
    <source>
        <dbReference type="ARBA" id="ARBA00008343"/>
    </source>
</evidence>
<dbReference type="GO" id="GO:0035485">
    <property type="term" value="F:adenine/guanine mispair binding"/>
    <property type="evidence" value="ECO:0007669"/>
    <property type="project" value="TreeGrafter"/>
</dbReference>
<dbReference type="SUPFAM" id="SSF55811">
    <property type="entry name" value="Nudix"/>
    <property type="match status" value="1"/>
</dbReference>
<dbReference type="InterPro" id="IPR044298">
    <property type="entry name" value="MIG/MutY"/>
</dbReference>
<name>A0A930FRY3_9FIRM</name>
<dbReference type="PROSITE" id="PS01155">
    <property type="entry name" value="ENDONUCLEASE_III_2"/>
    <property type="match status" value="1"/>
</dbReference>
<keyword evidence="11" id="KW-0411">Iron-sulfur</keyword>
<dbReference type="NCBIfam" id="TIGR01084">
    <property type="entry name" value="mutY"/>
    <property type="match status" value="1"/>
</dbReference>
<dbReference type="CDD" id="cd03431">
    <property type="entry name" value="NUDIX_DNA_Glycosylase_C-MutY"/>
    <property type="match status" value="1"/>
</dbReference>
<dbReference type="InterPro" id="IPR005760">
    <property type="entry name" value="A/G_AdeGlyc_MutY"/>
</dbReference>
<evidence type="ECO:0000256" key="4">
    <source>
        <dbReference type="ARBA" id="ARBA00012045"/>
    </source>
</evidence>
<keyword evidence="8 14" id="KW-0227">DNA damage</keyword>
<organism evidence="16 17">
    <name type="scientific">Dialister invisus</name>
    <dbReference type="NCBI Taxonomy" id="218538"/>
    <lineage>
        <taxon>Bacteria</taxon>
        <taxon>Bacillati</taxon>
        <taxon>Bacillota</taxon>
        <taxon>Negativicutes</taxon>
        <taxon>Veillonellales</taxon>
        <taxon>Veillonellaceae</taxon>
        <taxon>Dialister</taxon>
    </lineage>
</organism>
<evidence type="ECO:0000256" key="13">
    <source>
        <dbReference type="ARBA" id="ARBA00023295"/>
    </source>
</evidence>
<evidence type="ECO:0000256" key="5">
    <source>
        <dbReference type="ARBA" id="ARBA00022023"/>
    </source>
</evidence>
<evidence type="ECO:0000256" key="12">
    <source>
        <dbReference type="ARBA" id="ARBA00023204"/>
    </source>
</evidence>
<comment type="similarity">
    <text evidence="3 14">Belongs to the Nth/MutY family.</text>
</comment>
<dbReference type="GO" id="GO:0032357">
    <property type="term" value="F:oxidized purine DNA binding"/>
    <property type="evidence" value="ECO:0007669"/>
    <property type="project" value="TreeGrafter"/>
</dbReference>
<dbReference type="Pfam" id="PF00633">
    <property type="entry name" value="HHH"/>
    <property type="match status" value="1"/>
</dbReference>
<protein>
    <recommendedName>
        <fullName evidence="5 14">Adenine DNA glycosylase</fullName>
        <ecNumber evidence="4 14">3.2.2.31</ecNumber>
    </recommendedName>
</protein>
<dbReference type="InterPro" id="IPR029119">
    <property type="entry name" value="MutY_C"/>
</dbReference>
<dbReference type="Pfam" id="PF14815">
    <property type="entry name" value="NUDIX_4"/>
    <property type="match status" value="1"/>
</dbReference>
<dbReference type="GO" id="GO:0006284">
    <property type="term" value="P:base-excision repair"/>
    <property type="evidence" value="ECO:0007669"/>
    <property type="project" value="UniProtKB-UniRule"/>
</dbReference>
<evidence type="ECO:0000256" key="8">
    <source>
        <dbReference type="ARBA" id="ARBA00022763"/>
    </source>
</evidence>
<evidence type="ECO:0000256" key="2">
    <source>
        <dbReference type="ARBA" id="ARBA00002933"/>
    </source>
</evidence>
<keyword evidence="10 14" id="KW-0408">Iron</keyword>
<dbReference type="InterPro" id="IPR011257">
    <property type="entry name" value="DNA_glycosylase"/>
</dbReference>
<keyword evidence="6" id="KW-0004">4Fe-4S</keyword>
<dbReference type="InterPro" id="IPR003265">
    <property type="entry name" value="HhH-GPD_domain"/>
</dbReference>
<gene>
    <name evidence="16" type="primary">mutY</name>
    <name evidence="16" type="ORF">HXL70_08310</name>
</gene>
<dbReference type="Gene3D" id="1.10.340.30">
    <property type="entry name" value="Hypothetical protein, domain 2"/>
    <property type="match status" value="1"/>
</dbReference>
<keyword evidence="9" id="KW-0378">Hydrolase</keyword>
<evidence type="ECO:0000313" key="17">
    <source>
        <dbReference type="Proteomes" id="UP000757890"/>
    </source>
</evidence>
<evidence type="ECO:0000313" key="16">
    <source>
        <dbReference type="EMBL" id="MBF1130023.1"/>
    </source>
</evidence>
<feature type="domain" description="HhH-GPD" evidence="15">
    <location>
        <begin position="44"/>
        <end position="194"/>
    </location>
</feature>
<dbReference type="InterPro" id="IPR015797">
    <property type="entry name" value="NUDIX_hydrolase-like_dom_sf"/>
</dbReference>
<evidence type="ECO:0000256" key="14">
    <source>
        <dbReference type="RuleBase" id="RU365096"/>
    </source>
</evidence>
<dbReference type="PANTHER" id="PTHR42944:SF1">
    <property type="entry name" value="ADENINE DNA GLYCOSYLASE"/>
    <property type="match status" value="1"/>
</dbReference>
<keyword evidence="7" id="KW-0479">Metal-binding</keyword>
<dbReference type="FunFam" id="1.10.340.30:FF:000002">
    <property type="entry name" value="Adenine DNA glycosylase"/>
    <property type="match status" value="1"/>
</dbReference>
<keyword evidence="12" id="KW-0234">DNA repair</keyword>
<evidence type="ECO:0000256" key="10">
    <source>
        <dbReference type="ARBA" id="ARBA00023004"/>
    </source>
</evidence>
<dbReference type="InterPro" id="IPR000445">
    <property type="entry name" value="HhH_motif"/>
</dbReference>
<dbReference type="CDD" id="cd00056">
    <property type="entry name" value="ENDO3c"/>
    <property type="match status" value="1"/>
</dbReference>
<comment type="caution">
    <text evidence="16">The sequence shown here is derived from an EMBL/GenBank/DDBJ whole genome shotgun (WGS) entry which is preliminary data.</text>
</comment>
<dbReference type="EMBL" id="JABZMK010000085">
    <property type="protein sequence ID" value="MBF1130023.1"/>
    <property type="molecule type" value="Genomic_DNA"/>
</dbReference>
<evidence type="ECO:0000256" key="11">
    <source>
        <dbReference type="ARBA" id="ARBA00023014"/>
    </source>
</evidence>
<comment type="catalytic activity">
    <reaction evidence="1 14">
        <text>Hydrolyzes free adenine bases from 7,8-dihydro-8-oxoguanine:adenine mismatched double-stranded DNA, leaving an apurinic site.</text>
        <dbReference type="EC" id="3.2.2.31"/>
    </reaction>
</comment>
<dbReference type="EC" id="3.2.2.31" evidence="4 14"/>
<proteinExistence type="inferred from homology"/>
<dbReference type="AlphaFoldDB" id="A0A930FRY3"/>
<reference evidence="16" key="1">
    <citation type="submission" date="2020-04" db="EMBL/GenBank/DDBJ databases">
        <title>Deep metagenomics examines the oral microbiome during advanced dental caries in children, revealing novel taxa and co-occurrences with host molecules.</title>
        <authorList>
            <person name="Baker J.L."/>
            <person name="Morton J.T."/>
            <person name="Dinis M."/>
            <person name="Alvarez R."/>
            <person name="Tran N.C."/>
            <person name="Knight R."/>
            <person name="Edlund A."/>
        </authorList>
    </citation>
    <scope>NUCLEOTIDE SEQUENCE</scope>
    <source>
        <strain evidence="16">JCVI_32_bin.14</strain>
    </source>
</reference>
<evidence type="ECO:0000256" key="6">
    <source>
        <dbReference type="ARBA" id="ARBA00022485"/>
    </source>
</evidence>
<dbReference type="GO" id="GO:0034039">
    <property type="term" value="F:8-oxo-7,8-dihydroguanine DNA N-glycosylase activity"/>
    <property type="evidence" value="ECO:0007669"/>
    <property type="project" value="TreeGrafter"/>
</dbReference>
<dbReference type="SMART" id="SM00478">
    <property type="entry name" value="ENDO3c"/>
    <property type="match status" value="1"/>
</dbReference>
<dbReference type="Proteomes" id="UP000757890">
    <property type="component" value="Unassembled WGS sequence"/>
</dbReference>
<dbReference type="Gene3D" id="3.90.79.10">
    <property type="entry name" value="Nucleoside Triphosphate Pyrophosphohydrolase"/>
    <property type="match status" value="1"/>
</dbReference>
<accession>A0A930FRY3</accession>
<keyword evidence="13 14" id="KW-0326">Glycosidase</keyword>
<dbReference type="PANTHER" id="PTHR42944">
    <property type="entry name" value="ADENINE DNA GLYCOSYLASE"/>
    <property type="match status" value="1"/>
</dbReference>
<dbReference type="GO" id="GO:0046872">
    <property type="term" value="F:metal ion binding"/>
    <property type="evidence" value="ECO:0007669"/>
    <property type="project" value="UniProtKB-UniRule"/>
</dbReference>
<dbReference type="SUPFAM" id="SSF48150">
    <property type="entry name" value="DNA-glycosylase"/>
    <property type="match status" value="1"/>
</dbReference>
<evidence type="ECO:0000259" key="15">
    <source>
        <dbReference type="SMART" id="SM00478"/>
    </source>
</evidence>
<evidence type="ECO:0000256" key="7">
    <source>
        <dbReference type="ARBA" id="ARBA00022723"/>
    </source>
</evidence>